<dbReference type="PANTHER" id="PTHR43245">
    <property type="entry name" value="BIFUNCTIONAL POLYMYXIN RESISTANCE PROTEIN ARNA"/>
    <property type="match status" value="1"/>
</dbReference>
<accession>A0A7K0CGC1</accession>
<dbReference type="OrthoDB" id="9798669at2"/>
<dbReference type="Pfam" id="PF01370">
    <property type="entry name" value="Epimerase"/>
    <property type="match status" value="1"/>
</dbReference>
<dbReference type="RefSeq" id="WP_153452147.1">
    <property type="nucleotide sequence ID" value="NZ_WEGJ01000007.1"/>
</dbReference>
<proteinExistence type="predicted"/>
<dbReference type="Proteomes" id="UP000466345">
    <property type="component" value="Unassembled WGS sequence"/>
</dbReference>
<comment type="caution">
    <text evidence="2">The sequence shown here is derived from an EMBL/GenBank/DDBJ whole genome shotgun (WGS) entry which is preliminary data.</text>
</comment>
<organism evidence="2 3">
    <name type="scientific">Streptomyces smaragdinus</name>
    <dbReference type="NCBI Taxonomy" id="2585196"/>
    <lineage>
        <taxon>Bacteria</taxon>
        <taxon>Bacillati</taxon>
        <taxon>Actinomycetota</taxon>
        <taxon>Actinomycetes</taxon>
        <taxon>Kitasatosporales</taxon>
        <taxon>Streptomycetaceae</taxon>
        <taxon>Streptomyces</taxon>
    </lineage>
</organism>
<sequence>MNILVTGATGKVGSRFVPRLLQWTAPDDHVRVLVRDAARAAALAGAGAEVVTGDLRSADDRSTALTGVDTVVHVAAAFRGVPDEVAWAVNRDATLALARDAAGEGVGRFVFASTNNVYGAGRGRPAVESDGYEPGGMFDGAAYPLSKLEAEQALLEMHARQELDVRIARLSFVYGDGDDHLAAVLGWAKTWPAHKRLQLVHHADVAQGLWRTLTSPQASGRIYNITDDAPVTTWELYEVLGAGTPPTGSDEPVTDPWEGVASNRRARAELGYRPLYPTMWTARDAGAL</sequence>
<protein>
    <recommendedName>
        <fullName evidence="1">NAD-dependent epimerase/dehydratase domain-containing protein</fullName>
    </recommendedName>
</protein>
<evidence type="ECO:0000313" key="3">
    <source>
        <dbReference type="Proteomes" id="UP000466345"/>
    </source>
</evidence>
<name>A0A7K0CGC1_9ACTN</name>
<dbReference type="AlphaFoldDB" id="A0A7K0CGC1"/>
<gene>
    <name evidence="2" type="ORF">SRB5_26560</name>
</gene>
<keyword evidence="3" id="KW-1185">Reference proteome</keyword>
<feature type="domain" description="NAD-dependent epimerase/dehydratase" evidence="1">
    <location>
        <begin position="3"/>
        <end position="225"/>
    </location>
</feature>
<dbReference type="InterPro" id="IPR036291">
    <property type="entry name" value="NAD(P)-bd_dom_sf"/>
</dbReference>
<evidence type="ECO:0000259" key="1">
    <source>
        <dbReference type="Pfam" id="PF01370"/>
    </source>
</evidence>
<evidence type="ECO:0000313" key="2">
    <source>
        <dbReference type="EMBL" id="MQY12521.1"/>
    </source>
</evidence>
<reference evidence="2 3" key="1">
    <citation type="submission" date="2019-10" db="EMBL/GenBank/DDBJ databases">
        <title>Streptomyces smaragdinus sp. nov. and Streptomyces fabii sp. nov., isolated from the gut of fungus growing-termite Macrotermes natalensis.</title>
        <authorList>
            <person name="Schwitalla J."/>
            <person name="Benndorf R."/>
            <person name="Martin K."/>
            <person name="De Beer W."/>
            <person name="Kaster A.-K."/>
            <person name="Vollmers J."/>
            <person name="Poulsen M."/>
            <person name="Beemelmanns C."/>
        </authorList>
    </citation>
    <scope>NUCLEOTIDE SEQUENCE [LARGE SCALE GENOMIC DNA]</scope>
    <source>
        <strain evidence="2 3">RB5</strain>
    </source>
</reference>
<dbReference type="SUPFAM" id="SSF51735">
    <property type="entry name" value="NAD(P)-binding Rossmann-fold domains"/>
    <property type="match status" value="1"/>
</dbReference>
<dbReference type="InterPro" id="IPR001509">
    <property type="entry name" value="Epimerase_deHydtase"/>
</dbReference>
<dbReference type="Gene3D" id="3.40.50.720">
    <property type="entry name" value="NAD(P)-binding Rossmann-like Domain"/>
    <property type="match status" value="1"/>
</dbReference>
<dbReference type="EMBL" id="WEGJ01000007">
    <property type="protein sequence ID" value="MQY12521.1"/>
    <property type="molecule type" value="Genomic_DNA"/>
</dbReference>
<dbReference type="InterPro" id="IPR050177">
    <property type="entry name" value="Lipid_A_modif_metabolic_enz"/>
</dbReference>